<dbReference type="Pfam" id="PF13439">
    <property type="entry name" value="Glyco_transf_4"/>
    <property type="match status" value="1"/>
</dbReference>
<feature type="domain" description="Glycosyltransferase subfamily 4-like N-terminal" evidence="2">
    <location>
        <begin position="27"/>
        <end position="181"/>
    </location>
</feature>
<dbReference type="PANTHER" id="PTHR45947:SF3">
    <property type="entry name" value="SULFOQUINOVOSYL TRANSFERASE SQD2"/>
    <property type="match status" value="1"/>
</dbReference>
<dbReference type="GO" id="GO:0016757">
    <property type="term" value="F:glycosyltransferase activity"/>
    <property type="evidence" value="ECO:0007669"/>
    <property type="project" value="InterPro"/>
</dbReference>
<evidence type="ECO:0000313" key="4">
    <source>
        <dbReference type="Proteomes" id="UP000184212"/>
    </source>
</evidence>
<dbReference type="InterPro" id="IPR001296">
    <property type="entry name" value="Glyco_trans_1"/>
</dbReference>
<dbReference type="InterPro" id="IPR028098">
    <property type="entry name" value="Glyco_trans_4-like_N"/>
</dbReference>
<dbReference type="InterPro" id="IPR050194">
    <property type="entry name" value="Glycosyltransferase_grp1"/>
</dbReference>
<feature type="domain" description="Glycosyl transferase family 1" evidence="1">
    <location>
        <begin position="195"/>
        <end position="367"/>
    </location>
</feature>
<evidence type="ECO:0000259" key="1">
    <source>
        <dbReference type="Pfam" id="PF00534"/>
    </source>
</evidence>
<evidence type="ECO:0000313" key="3">
    <source>
        <dbReference type="EMBL" id="SHG57407.1"/>
    </source>
</evidence>
<dbReference type="Proteomes" id="UP000184212">
    <property type="component" value="Unassembled WGS sequence"/>
</dbReference>
<protein>
    <submittedName>
        <fullName evidence="3">Glycosyltransferase involved in cell wall bisynthesis</fullName>
    </submittedName>
</protein>
<dbReference type="STRING" id="947013.SAMN04488109_0894"/>
<gene>
    <name evidence="3" type="ORF">SAMN04488109_0894</name>
</gene>
<organism evidence="3 4">
    <name type="scientific">Chryseolinea serpens</name>
    <dbReference type="NCBI Taxonomy" id="947013"/>
    <lineage>
        <taxon>Bacteria</taxon>
        <taxon>Pseudomonadati</taxon>
        <taxon>Bacteroidota</taxon>
        <taxon>Cytophagia</taxon>
        <taxon>Cytophagales</taxon>
        <taxon>Fulvivirgaceae</taxon>
        <taxon>Chryseolinea</taxon>
    </lineage>
</organism>
<keyword evidence="3" id="KW-0808">Transferase</keyword>
<dbReference type="OrthoDB" id="9790710at2"/>
<evidence type="ECO:0000259" key="2">
    <source>
        <dbReference type="Pfam" id="PF13439"/>
    </source>
</evidence>
<dbReference type="RefSeq" id="WP_073131445.1">
    <property type="nucleotide sequence ID" value="NZ_FQWQ01000001.1"/>
</dbReference>
<name>A0A1M5KXD7_9BACT</name>
<dbReference type="CDD" id="cd03808">
    <property type="entry name" value="GT4_CapM-like"/>
    <property type="match status" value="1"/>
</dbReference>
<sequence>MNNKRPVLLRITTVPISLHLLLKGQFRYMKEQGYDVYTLSADGPEIPEVEKEGVPHLILPFTRKITPLQDLACLAKLIRLIKRIKPDIVHTHTPKAGLLGMMAARWCGVDVRMHTVAGLPLMEATGVKRKVLEITEKITYACANHVYPNSTGLKTFMLEALNTTPQKVSIIGKGSSNGIDTSFFQRTPALEEQARTWRQQQGIETGDVVFSFVGRIVRDKGIVELVEAFKTLKAKQTAAGKVSRLFLVLVGPFEQDLDPLPPEVLAFLQQDKSVILAGFQRDVRPWIMASDVFVFPSYREGFPNVVMQACLLGVPCVVSDINGCNEIIQEGETGLIVPPKNSMALVTAMETLMQDGEKRSTFALRARDYVATHFDRVHVWMAIQREYERLMAEASSRS</sequence>
<dbReference type="AlphaFoldDB" id="A0A1M5KXD7"/>
<accession>A0A1M5KXD7</accession>
<dbReference type="SUPFAM" id="SSF53756">
    <property type="entry name" value="UDP-Glycosyltransferase/glycogen phosphorylase"/>
    <property type="match status" value="1"/>
</dbReference>
<dbReference type="Gene3D" id="3.40.50.2000">
    <property type="entry name" value="Glycogen Phosphorylase B"/>
    <property type="match status" value="2"/>
</dbReference>
<reference evidence="3 4" key="1">
    <citation type="submission" date="2016-11" db="EMBL/GenBank/DDBJ databases">
        <authorList>
            <person name="Jaros S."/>
            <person name="Januszkiewicz K."/>
            <person name="Wedrychowicz H."/>
        </authorList>
    </citation>
    <scope>NUCLEOTIDE SEQUENCE [LARGE SCALE GENOMIC DNA]</scope>
    <source>
        <strain evidence="3 4">DSM 24574</strain>
    </source>
</reference>
<dbReference type="PANTHER" id="PTHR45947">
    <property type="entry name" value="SULFOQUINOVOSYL TRANSFERASE SQD2"/>
    <property type="match status" value="1"/>
</dbReference>
<keyword evidence="4" id="KW-1185">Reference proteome</keyword>
<dbReference type="Pfam" id="PF00534">
    <property type="entry name" value="Glycos_transf_1"/>
    <property type="match status" value="1"/>
</dbReference>
<proteinExistence type="predicted"/>
<dbReference type="EMBL" id="FQWQ01000001">
    <property type="protein sequence ID" value="SHG57407.1"/>
    <property type="molecule type" value="Genomic_DNA"/>
</dbReference>